<dbReference type="AlphaFoldDB" id="A0AAD8MU43"/>
<sequence length="166" mass="18634">MHGLSPLATQLWAIHLGLNQARLSNCELVLLETDNFNPFFEVTRQDGRGDRTCKWIVEQIKKLLGYNPEWENIIKYIPDSFNRSAHYLAAFGLNNWTSMHFVLEPFGRLQEKMDLHMGFGPSIPQLQVSPIPVDVQGNVLGFSPTEVAVVALAVQDQISVNGGEDN</sequence>
<reference evidence="1" key="1">
    <citation type="submission" date="2023-02" db="EMBL/GenBank/DDBJ databases">
        <title>Genome of toxic invasive species Heracleum sosnowskyi carries increased number of genes despite the absence of recent whole-genome duplications.</title>
        <authorList>
            <person name="Schelkunov M."/>
            <person name="Shtratnikova V."/>
            <person name="Makarenko M."/>
            <person name="Klepikova A."/>
            <person name="Omelchenko D."/>
            <person name="Novikova G."/>
            <person name="Obukhova E."/>
            <person name="Bogdanov V."/>
            <person name="Penin A."/>
            <person name="Logacheva M."/>
        </authorList>
    </citation>
    <scope>NUCLEOTIDE SEQUENCE</scope>
    <source>
        <strain evidence="1">Hsosn_3</strain>
        <tissue evidence="1">Leaf</tissue>
    </source>
</reference>
<gene>
    <name evidence="1" type="ORF">POM88_023011</name>
</gene>
<evidence type="ECO:0000313" key="1">
    <source>
        <dbReference type="EMBL" id="KAK1385276.1"/>
    </source>
</evidence>
<evidence type="ECO:0000313" key="2">
    <source>
        <dbReference type="Proteomes" id="UP001237642"/>
    </source>
</evidence>
<comment type="caution">
    <text evidence="1">The sequence shown here is derived from an EMBL/GenBank/DDBJ whole genome shotgun (WGS) entry which is preliminary data.</text>
</comment>
<dbReference type="Proteomes" id="UP001237642">
    <property type="component" value="Unassembled WGS sequence"/>
</dbReference>
<reference evidence="1" key="2">
    <citation type="submission" date="2023-05" db="EMBL/GenBank/DDBJ databases">
        <authorList>
            <person name="Schelkunov M.I."/>
        </authorList>
    </citation>
    <scope>NUCLEOTIDE SEQUENCE</scope>
    <source>
        <strain evidence="1">Hsosn_3</strain>
        <tissue evidence="1">Leaf</tissue>
    </source>
</reference>
<dbReference type="EMBL" id="JAUIZM010000005">
    <property type="protein sequence ID" value="KAK1385276.1"/>
    <property type="molecule type" value="Genomic_DNA"/>
</dbReference>
<evidence type="ECO:0008006" key="3">
    <source>
        <dbReference type="Google" id="ProtNLM"/>
    </source>
</evidence>
<keyword evidence="2" id="KW-1185">Reference proteome</keyword>
<protein>
    <recommendedName>
        <fullName evidence="3">RNase H type-1 domain-containing protein</fullName>
    </recommendedName>
</protein>
<name>A0AAD8MU43_9APIA</name>
<organism evidence="1 2">
    <name type="scientific">Heracleum sosnowskyi</name>
    <dbReference type="NCBI Taxonomy" id="360622"/>
    <lineage>
        <taxon>Eukaryota</taxon>
        <taxon>Viridiplantae</taxon>
        <taxon>Streptophyta</taxon>
        <taxon>Embryophyta</taxon>
        <taxon>Tracheophyta</taxon>
        <taxon>Spermatophyta</taxon>
        <taxon>Magnoliopsida</taxon>
        <taxon>eudicotyledons</taxon>
        <taxon>Gunneridae</taxon>
        <taxon>Pentapetalae</taxon>
        <taxon>asterids</taxon>
        <taxon>campanulids</taxon>
        <taxon>Apiales</taxon>
        <taxon>Apiaceae</taxon>
        <taxon>Apioideae</taxon>
        <taxon>apioid superclade</taxon>
        <taxon>Tordylieae</taxon>
        <taxon>Tordyliinae</taxon>
        <taxon>Heracleum</taxon>
    </lineage>
</organism>
<accession>A0AAD8MU43</accession>
<proteinExistence type="predicted"/>